<dbReference type="KEGG" id="pgr:PGTG_21121"/>
<gene>
    <name evidence="2" type="ORF">PGTG_21121</name>
</gene>
<organism evidence="2 3">
    <name type="scientific">Puccinia graminis f. sp. tritici (strain CRL 75-36-700-3 / race SCCL)</name>
    <name type="common">Black stem rust fungus</name>
    <dbReference type="NCBI Taxonomy" id="418459"/>
    <lineage>
        <taxon>Eukaryota</taxon>
        <taxon>Fungi</taxon>
        <taxon>Dikarya</taxon>
        <taxon>Basidiomycota</taxon>
        <taxon>Pucciniomycotina</taxon>
        <taxon>Pucciniomycetes</taxon>
        <taxon>Pucciniales</taxon>
        <taxon>Pucciniaceae</taxon>
        <taxon>Puccinia</taxon>
    </lineage>
</organism>
<dbReference type="Proteomes" id="UP000008783">
    <property type="component" value="Unassembled WGS sequence"/>
</dbReference>
<dbReference type="HOGENOM" id="CLU_005992_2_0_1"/>
<dbReference type="EMBL" id="DS178271">
    <property type="protein sequence ID" value="EHS62575.1"/>
    <property type="molecule type" value="Genomic_DNA"/>
</dbReference>
<dbReference type="GeneID" id="13542227"/>
<dbReference type="AlphaFoldDB" id="H6QQG9"/>
<feature type="region of interest" description="Disordered" evidence="1">
    <location>
        <begin position="654"/>
        <end position="724"/>
    </location>
</feature>
<reference evidence="3" key="1">
    <citation type="journal article" date="2011" name="Proc. Natl. Acad. Sci. U.S.A.">
        <title>Obligate biotrophy features unraveled by the genomic analysis of rust fungi.</title>
        <authorList>
            <person name="Duplessis S."/>
            <person name="Cuomo C.A."/>
            <person name="Lin Y.-C."/>
            <person name="Aerts A."/>
            <person name="Tisserant E."/>
            <person name="Veneault-Fourrey C."/>
            <person name="Joly D.L."/>
            <person name="Hacquard S."/>
            <person name="Amselem J."/>
            <person name="Cantarel B.L."/>
            <person name="Chiu R."/>
            <person name="Coutinho P.M."/>
            <person name="Feau N."/>
            <person name="Field M."/>
            <person name="Frey P."/>
            <person name="Gelhaye E."/>
            <person name="Goldberg J."/>
            <person name="Grabherr M.G."/>
            <person name="Kodira C.D."/>
            <person name="Kohler A."/>
            <person name="Kuees U."/>
            <person name="Lindquist E.A."/>
            <person name="Lucas S.M."/>
            <person name="Mago R."/>
            <person name="Mauceli E."/>
            <person name="Morin E."/>
            <person name="Murat C."/>
            <person name="Pangilinan J.L."/>
            <person name="Park R."/>
            <person name="Pearson M."/>
            <person name="Quesneville H."/>
            <person name="Rouhier N."/>
            <person name="Sakthikumar S."/>
            <person name="Salamov A.A."/>
            <person name="Schmutz J."/>
            <person name="Selles B."/>
            <person name="Shapiro H."/>
            <person name="Tanguay P."/>
            <person name="Tuskan G.A."/>
            <person name="Henrissat B."/>
            <person name="Van de Peer Y."/>
            <person name="Rouze P."/>
            <person name="Ellis J.G."/>
            <person name="Dodds P.N."/>
            <person name="Schein J.E."/>
            <person name="Zhong S."/>
            <person name="Hamelin R.C."/>
            <person name="Grigoriev I.V."/>
            <person name="Szabo L.J."/>
            <person name="Martin F."/>
        </authorList>
    </citation>
    <scope>NUCLEOTIDE SEQUENCE [LARGE SCALE GENOMIC DNA]</scope>
    <source>
        <strain evidence="3">CRL 75-36-700-3 / race SCCL</strain>
    </source>
</reference>
<feature type="region of interest" description="Disordered" evidence="1">
    <location>
        <begin position="778"/>
        <end position="823"/>
    </location>
</feature>
<name>H6QQG9_PUCGT</name>
<evidence type="ECO:0000313" key="3">
    <source>
        <dbReference type="Proteomes" id="UP000008783"/>
    </source>
</evidence>
<feature type="region of interest" description="Disordered" evidence="1">
    <location>
        <begin position="614"/>
        <end position="636"/>
    </location>
</feature>
<feature type="compositionally biased region" description="Basic and acidic residues" evidence="1">
    <location>
        <begin position="703"/>
        <end position="715"/>
    </location>
</feature>
<dbReference type="OrthoDB" id="2624269at2759"/>
<dbReference type="InParanoid" id="H6QQG9"/>
<sequence length="823" mass="91858">MEGFISAYLEIFGGTDRVTARNKLKGCKQHFRASVTRIKRNRAVIQADEVSLLLCNEDGGPTHGEKIDALHRRFPKVRRWIDWWTTADIEAMLFPSRRQMLDDSPNTDDGLPDTTNAQESMHRVYYMLSTGKKSLMIGMIELYAFVTALEKDWVQVQRGIPIAYGSLPAKQVNISQSVGWNKATKRQKAAWNDGRAPDTTKQLLAASEQPMKHAKLGRPKNSPNVNKDPQSTYVSYGASTSTLGRNRCWLAAALESLYAVYSPLWLQEPGGKQNDLFFVLVSHFTTRSTYEMCKSPQIRSILTRGSNKIFIETQKLYPLNFISGAFSSCDLFLELVLDVKKNKSKTLPKLFCVQENRSFTCPLHPGQQQHPRGSRQLGFLNITKSMFESNAIDCTNAAELINRWATGGLDGTSGLQCSACNSKPSCNTSPSSNYLLERSTISIINGAPPAHLHFHVNVALLSTEDEQIQFMGAIHWPFKLRFAGEEYTLISRGFWGNSHYWGKVLRHINGVTVVWMHDDRSNAGIAQLVDRVPGSISGAQPHTSWLIYSQRWTSDESAFIDQSIANIQRDNPTAKADDIPFINMGAVLQATYDSALPHLTQGQTTQDNSTVAITHSHGENKRQDAEHMLPPVNSNSEGLKIRIRRIQTDVHSPSIPAELAVDRGGGPKENATATKPYPTVLSSDPPLDSETQNFVEQPLSTEPPEKPKKNTEPHRAKPRIFAGKTKKPKALLGRPKARKLADKKFIPEPLTDADWARISATYWNNRRKEEEMLLASDSKHAAATGSSKMVETVDDPDLTETTQQNSRAPGAKAVRWSARNRRV</sequence>
<feature type="compositionally biased region" description="Polar residues" evidence="1">
    <location>
        <begin position="689"/>
        <end position="700"/>
    </location>
</feature>
<feature type="region of interest" description="Disordered" evidence="1">
    <location>
        <begin position="209"/>
        <end position="231"/>
    </location>
</feature>
<dbReference type="eggNOG" id="ENOG502S7P8">
    <property type="taxonomic scope" value="Eukaryota"/>
</dbReference>
<feature type="compositionally biased region" description="Polar residues" evidence="1">
    <location>
        <begin position="221"/>
        <end position="231"/>
    </location>
</feature>
<protein>
    <submittedName>
        <fullName evidence="2">Uncharacterized protein</fullName>
    </submittedName>
</protein>
<evidence type="ECO:0000256" key="1">
    <source>
        <dbReference type="SAM" id="MobiDB-lite"/>
    </source>
</evidence>
<feature type="compositionally biased region" description="Basic and acidic residues" evidence="1">
    <location>
        <begin position="616"/>
        <end position="627"/>
    </location>
</feature>
<accession>H6QQG9</accession>
<dbReference type="RefSeq" id="XP_003890288.1">
    <property type="nucleotide sequence ID" value="XM_003890239.1"/>
</dbReference>
<evidence type="ECO:0000313" key="2">
    <source>
        <dbReference type="EMBL" id="EHS62575.1"/>
    </source>
</evidence>
<proteinExistence type="predicted"/>
<dbReference type="VEuPathDB" id="FungiDB:PGTG_21121"/>
<keyword evidence="3" id="KW-1185">Reference proteome</keyword>